<dbReference type="AlphaFoldDB" id="A0A1C7LZ74"/>
<sequence length="169" mass="18714">MSVTPFTMIFQNRVFAQVRDLLRLPHGGMRRILPGSPKPSLSGLIGDVTVKVLAELQGLKRMAKIAGVWTWMGSWRRCALSALRPSSRGPVADEKAGSPGSPRKAVRVEWARRKSLLSPSSFRRPLATEDEGVVTTRPSSLRRLVLLREARHSRHTTITVTVRTPDAQA</sequence>
<name>A0A1C7LZ74_GRIFR</name>
<protein>
    <submittedName>
        <fullName evidence="2">Uncharacterized protein</fullName>
    </submittedName>
</protein>
<organism evidence="2 3">
    <name type="scientific">Grifola frondosa</name>
    <name type="common">Maitake</name>
    <name type="synonym">Polyporus frondosus</name>
    <dbReference type="NCBI Taxonomy" id="5627"/>
    <lineage>
        <taxon>Eukaryota</taxon>
        <taxon>Fungi</taxon>
        <taxon>Dikarya</taxon>
        <taxon>Basidiomycota</taxon>
        <taxon>Agaricomycotina</taxon>
        <taxon>Agaricomycetes</taxon>
        <taxon>Polyporales</taxon>
        <taxon>Grifolaceae</taxon>
        <taxon>Grifola</taxon>
    </lineage>
</organism>
<reference evidence="2 3" key="1">
    <citation type="submission" date="2016-03" db="EMBL/GenBank/DDBJ databases">
        <title>Whole genome sequencing of Grifola frondosa 9006-11.</title>
        <authorList>
            <person name="Min B."/>
            <person name="Park H."/>
            <person name="Kim J.-G."/>
            <person name="Cho H."/>
            <person name="Oh Y.-L."/>
            <person name="Kong W.-S."/>
            <person name="Choi I.-G."/>
        </authorList>
    </citation>
    <scope>NUCLEOTIDE SEQUENCE [LARGE SCALE GENOMIC DNA]</scope>
    <source>
        <strain evidence="2 3">9006-11</strain>
    </source>
</reference>
<evidence type="ECO:0000313" key="3">
    <source>
        <dbReference type="Proteomes" id="UP000092993"/>
    </source>
</evidence>
<comment type="caution">
    <text evidence="2">The sequence shown here is derived from an EMBL/GenBank/DDBJ whole genome shotgun (WGS) entry which is preliminary data.</text>
</comment>
<accession>A0A1C7LZ74</accession>
<keyword evidence="3" id="KW-1185">Reference proteome</keyword>
<gene>
    <name evidence="2" type="ORF">A0H81_09911</name>
</gene>
<dbReference type="Proteomes" id="UP000092993">
    <property type="component" value="Unassembled WGS sequence"/>
</dbReference>
<dbReference type="EMBL" id="LUGG01000014">
    <property type="protein sequence ID" value="OBZ70010.1"/>
    <property type="molecule type" value="Genomic_DNA"/>
</dbReference>
<feature type="region of interest" description="Disordered" evidence="1">
    <location>
        <begin position="86"/>
        <end position="105"/>
    </location>
</feature>
<evidence type="ECO:0000313" key="2">
    <source>
        <dbReference type="EMBL" id="OBZ70010.1"/>
    </source>
</evidence>
<proteinExistence type="predicted"/>
<evidence type="ECO:0000256" key="1">
    <source>
        <dbReference type="SAM" id="MobiDB-lite"/>
    </source>
</evidence>